<dbReference type="VEuPathDB" id="VectorBase:HLOH_047393"/>
<name>A0A9J6FRZ8_HAELO</name>
<dbReference type="Proteomes" id="UP000821853">
    <property type="component" value="Unassembled WGS sequence"/>
</dbReference>
<keyword evidence="2" id="KW-1185">Reference proteome</keyword>
<gene>
    <name evidence="1" type="ORF">HPB48_007750</name>
</gene>
<evidence type="ECO:0000313" key="2">
    <source>
        <dbReference type="Proteomes" id="UP000821853"/>
    </source>
</evidence>
<sequence>MTPAETRLSWAAVSGRERGSCRPLLETVRYINSPRLIRRRDLHERLASAIHTSAALPTTSNSVREEVFDLMFDSESDCSFDGFDDE</sequence>
<accession>A0A9J6FRZ8</accession>
<organism evidence="1 2">
    <name type="scientific">Haemaphysalis longicornis</name>
    <name type="common">Bush tick</name>
    <dbReference type="NCBI Taxonomy" id="44386"/>
    <lineage>
        <taxon>Eukaryota</taxon>
        <taxon>Metazoa</taxon>
        <taxon>Ecdysozoa</taxon>
        <taxon>Arthropoda</taxon>
        <taxon>Chelicerata</taxon>
        <taxon>Arachnida</taxon>
        <taxon>Acari</taxon>
        <taxon>Parasitiformes</taxon>
        <taxon>Ixodida</taxon>
        <taxon>Ixodoidea</taxon>
        <taxon>Ixodidae</taxon>
        <taxon>Haemaphysalinae</taxon>
        <taxon>Haemaphysalis</taxon>
    </lineage>
</organism>
<reference evidence="1 2" key="1">
    <citation type="journal article" date="2020" name="Cell">
        <title>Large-Scale Comparative Analyses of Tick Genomes Elucidate Their Genetic Diversity and Vector Capacities.</title>
        <authorList>
            <consortium name="Tick Genome and Microbiome Consortium (TIGMIC)"/>
            <person name="Jia N."/>
            <person name="Wang J."/>
            <person name="Shi W."/>
            <person name="Du L."/>
            <person name="Sun Y."/>
            <person name="Zhan W."/>
            <person name="Jiang J.F."/>
            <person name="Wang Q."/>
            <person name="Zhang B."/>
            <person name="Ji P."/>
            <person name="Bell-Sakyi L."/>
            <person name="Cui X.M."/>
            <person name="Yuan T.T."/>
            <person name="Jiang B.G."/>
            <person name="Yang W.F."/>
            <person name="Lam T.T."/>
            <person name="Chang Q.C."/>
            <person name="Ding S.J."/>
            <person name="Wang X.J."/>
            <person name="Zhu J.G."/>
            <person name="Ruan X.D."/>
            <person name="Zhao L."/>
            <person name="Wei J.T."/>
            <person name="Ye R.Z."/>
            <person name="Que T.C."/>
            <person name="Du C.H."/>
            <person name="Zhou Y.H."/>
            <person name="Cheng J.X."/>
            <person name="Dai P.F."/>
            <person name="Guo W.B."/>
            <person name="Han X.H."/>
            <person name="Huang E.J."/>
            <person name="Li L.F."/>
            <person name="Wei W."/>
            <person name="Gao Y.C."/>
            <person name="Liu J.Z."/>
            <person name="Shao H.Z."/>
            <person name="Wang X."/>
            <person name="Wang C.C."/>
            <person name="Yang T.C."/>
            <person name="Huo Q.B."/>
            <person name="Li W."/>
            <person name="Chen H.Y."/>
            <person name="Chen S.E."/>
            <person name="Zhou L.G."/>
            <person name="Ni X.B."/>
            <person name="Tian J.H."/>
            <person name="Sheng Y."/>
            <person name="Liu T."/>
            <person name="Pan Y.S."/>
            <person name="Xia L.Y."/>
            <person name="Li J."/>
            <person name="Zhao F."/>
            <person name="Cao W.C."/>
        </authorList>
    </citation>
    <scope>NUCLEOTIDE SEQUENCE [LARGE SCALE GENOMIC DNA]</scope>
    <source>
        <strain evidence="1">HaeL-2018</strain>
    </source>
</reference>
<protein>
    <submittedName>
        <fullName evidence="1">Uncharacterized protein</fullName>
    </submittedName>
</protein>
<dbReference type="EMBL" id="JABSTR010000003">
    <property type="protein sequence ID" value="KAH9365917.1"/>
    <property type="molecule type" value="Genomic_DNA"/>
</dbReference>
<proteinExistence type="predicted"/>
<evidence type="ECO:0000313" key="1">
    <source>
        <dbReference type="EMBL" id="KAH9365917.1"/>
    </source>
</evidence>
<dbReference type="AlphaFoldDB" id="A0A9J6FRZ8"/>
<comment type="caution">
    <text evidence="1">The sequence shown here is derived from an EMBL/GenBank/DDBJ whole genome shotgun (WGS) entry which is preliminary data.</text>
</comment>